<organism evidence="2 3">
    <name type="scientific">Natrinema salaciae</name>
    <dbReference type="NCBI Taxonomy" id="1186196"/>
    <lineage>
        <taxon>Archaea</taxon>
        <taxon>Methanobacteriati</taxon>
        <taxon>Methanobacteriota</taxon>
        <taxon>Stenosarchaea group</taxon>
        <taxon>Halobacteria</taxon>
        <taxon>Halobacteriales</taxon>
        <taxon>Natrialbaceae</taxon>
        <taxon>Natrinema</taxon>
    </lineage>
</organism>
<keyword evidence="1" id="KW-0812">Transmembrane</keyword>
<gene>
    <name evidence="2" type="ORF">SAMN04489841_1980</name>
</gene>
<protein>
    <submittedName>
        <fullName evidence="2">Uncharacterized protein</fullName>
    </submittedName>
</protein>
<keyword evidence="1" id="KW-1133">Transmembrane helix</keyword>
<dbReference type="Proteomes" id="UP000199114">
    <property type="component" value="Unassembled WGS sequence"/>
</dbReference>
<feature type="transmembrane region" description="Helical" evidence="1">
    <location>
        <begin position="45"/>
        <end position="70"/>
    </location>
</feature>
<keyword evidence="3" id="KW-1185">Reference proteome</keyword>
<dbReference type="RefSeq" id="WP_139210849.1">
    <property type="nucleotide sequence ID" value="NZ_FOFD01000002.1"/>
</dbReference>
<keyword evidence="1" id="KW-0472">Membrane</keyword>
<feature type="transmembrane region" description="Helical" evidence="1">
    <location>
        <begin position="12"/>
        <end position="33"/>
    </location>
</feature>
<evidence type="ECO:0000313" key="3">
    <source>
        <dbReference type="Proteomes" id="UP000199114"/>
    </source>
</evidence>
<dbReference type="AlphaFoldDB" id="A0A1H9GSD9"/>
<dbReference type="EMBL" id="FOFD01000002">
    <property type="protein sequence ID" value="SEQ52992.1"/>
    <property type="molecule type" value="Genomic_DNA"/>
</dbReference>
<accession>A0A1H9GSD9</accession>
<evidence type="ECO:0000313" key="2">
    <source>
        <dbReference type="EMBL" id="SEQ52992.1"/>
    </source>
</evidence>
<evidence type="ECO:0000256" key="1">
    <source>
        <dbReference type="SAM" id="Phobius"/>
    </source>
</evidence>
<name>A0A1H9GSD9_9EURY</name>
<reference evidence="3" key="1">
    <citation type="submission" date="2016-10" db="EMBL/GenBank/DDBJ databases">
        <authorList>
            <person name="Varghese N."/>
            <person name="Submissions S."/>
        </authorList>
    </citation>
    <scope>NUCLEOTIDE SEQUENCE [LARGE SCALE GENOMIC DNA]</scope>
    <source>
        <strain evidence="3">DSM 25055</strain>
    </source>
</reference>
<sequence>MFVDPVAALNVPLGPPELIVLFAVATAVPVLVYRDARRRDIDHPVSISGTIFVLLLIGIVPGVLGTLLYVHLRRPAEERL</sequence>
<dbReference type="STRING" id="1186196.SAMN04489841_1980"/>
<proteinExistence type="predicted"/>